<keyword evidence="3" id="KW-1185">Reference proteome</keyword>
<dbReference type="KEGG" id="aba:Acid345_0697"/>
<dbReference type="RefSeq" id="WP_011521504.1">
    <property type="nucleotide sequence ID" value="NC_008009.1"/>
</dbReference>
<dbReference type="Proteomes" id="UP000002432">
    <property type="component" value="Chromosome"/>
</dbReference>
<dbReference type="EnsemblBacteria" id="ABF39702">
    <property type="protein sequence ID" value="ABF39702"/>
    <property type="gene ID" value="Acid345_0697"/>
</dbReference>
<dbReference type="eggNOG" id="COG2350">
    <property type="taxonomic scope" value="Bacteria"/>
</dbReference>
<proteinExistence type="predicted"/>
<evidence type="ECO:0000313" key="2">
    <source>
        <dbReference type="EMBL" id="ABF39702.1"/>
    </source>
</evidence>
<dbReference type="STRING" id="204669.Acid345_0697"/>
<dbReference type="EMBL" id="CP000360">
    <property type="protein sequence ID" value="ABF39702.1"/>
    <property type="molecule type" value="Genomic_DNA"/>
</dbReference>
<evidence type="ECO:0008006" key="4">
    <source>
        <dbReference type="Google" id="ProtNLM"/>
    </source>
</evidence>
<evidence type="ECO:0000313" key="3">
    <source>
        <dbReference type="Proteomes" id="UP000002432"/>
    </source>
</evidence>
<reference evidence="2 3" key="1">
    <citation type="journal article" date="2009" name="Appl. Environ. Microbiol.">
        <title>Three genomes from the phylum Acidobacteria provide insight into the lifestyles of these microorganisms in soils.</title>
        <authorList>
            <person name="Ward N.L."/>
            <person name="Challacombe J.F."/>
            <person name="Janssen P.H."/>
            <person name="Henrissat B."/>
            <person name="Coutinho P.M."/>
            <person name="Wu M."/>
            <person name="Xie G."/>
            <person name="Haft D.H."/>
            <person name="Sait M."/>
            <person name="Badger J."/>
            <person name="Barabote R.D."/>
            <person name="Bradley B."/>
            <person name="Brettin T.S."/>
            <person name="Brinkac L.M."/>
            <person name="Bruce D."/>
            <person name="Creasy T."/>
            <person name="Daugherty S.C."/>
            <person name="Davidsen T.M."/>
            <person name="DeBoy R.T."/>
            <person name="Detter J.C."/>
            <person name="Dodson R.J."/>
            <person name="Durkin A.S."/>
            <person name="Ganapathy A."/>
            <person name="Gwinn-Giglio M."/>
            <person name="Han C.S."/>
            <person name="Khouri H."/>
            <person name="Kiss H."/>
            <person name="Kothari S.P."/>
            <person name="Madupu R."/>
            <person name="Nelson K.E."/>
            <person name="Nelson W.C."/>
            <person name="Paulsen I."/>
            <person name="Penn K."/>
            <person name="Ren Q."/>
            <person name="Rosovitz M.J."/>
            <person name="Selengut J.D."/>
            <person name="Shrivastava S."/>
            <person name="Sullivan S.A."/>
            <person name="Tapia R."/>
            <person name="Thompson L.S."/>
            <person name="Watkins K.L."/>
            <person name="Yang Q."/>
            <person name="Yu C."/>
            <person name="Zafar N."/>
            <person name="Zhou L."/>
            <person name="Kuske C.R."/>
        </authorList>
    </citation>
    <scope>NUCLEOTIDE SEQUENCE [LARGE SCALE GENOMIC DNA]</scope>
    <source>
        <strain evidence="2 3">Ellin345</strain>
    </source>
</reference>
<feature type="signal peptide" evidence="1">
    <location>
        <begin position="1"/>
        <end position="18"/>
    </location>
</feature>
<evidence type="ECO:0000256" key="1">
    <source>
        <dbReference type="SAM" id="SignalP"/>
    </source>
</evidence>
<name>Q1ITU8_KORVE</name>
<feature type="chain" id="PRO_5004191650" description="Muconolactone isomerase domain-containing protein" evidence="1">
    <location>
        <begin position="19"/>
        <end position="136"/>
    </location>
</feature>
<organism evidence="2 3">
    <name type="scientific">Koribacter versatilis (strain Ellin345)</name>
    <dbReference type="NCBI Taxonomy" id="204669"/>
    <lineage>
        <taxon>Bacteria</taxon>
        <taxon>Pseudomonadati</taxon>
        <taxon>Acidobacteriota</taxon>
        <taxon>Terriglobia</taxon>
        <taxon>Terriglobales</taxon>
        <taxon>Candidatus Korobacteraceae</taxon>
        <taxon>Candidatus Korobacter</taxon>
    </lineage>
</organism>
<dbReference type="SUPFAM" id="SSF54909">
    <property type="entry name" value="Dimeric alpha+beta barrel"/>
    <property type="match status" value="1"/>
</dbReference>
<sequence length="136" mass="14820">MNFTLPLLMTLLPAAVIAQSQSGATSGMTNPPVPKTTEVLVIETPKQGVTFQQIIAVMPDEVRATAQLYLDGKIRQWYSRGDGRGVVFIIDATSEDEAKAIVESLPLSKQQLLDHQYVALGPFMPLRMLIGPAAQR</sequence>
<dbReference type="InterPro" id="IPR011008">
    <property type="entry name" value="Dimeric_a/b-barrel"/>
</dbReference>
<dbReference type="HOGENOM" id="CLU_157077_0_0_0"/>
<keyword evidence="1" id="KW-0732">Signal</keyword>
<accession>Q1ITU8</accession>
<dbReference type="Gene3D" id="3.30.70.1060">
    <property type="entry name" value="Dimeric alpha+beta barrel"/>
    <property type="match status" value="1"/>
</dbReference>
<dbReference type="AlphaFoldDB" id="Q1ITU8"/>
<gene>
    <name evidence="2" type="ordered locus">Acid345_0697</name>
</gene>
<protein>
    <recommendedName>
        <fullName evidence="4">Muconolactone isomerase domain-containing protein</fullName>
    </recommendedName>
</protein>